<keyword evidence="2" id="KW-0964">Secreted</keyword>
<dbReference type="PROSITE" id="PS51034">
    <property type="entry name" value="ZP_2"/>
    <property type="match status" value="1"/>
</dbReference>
<proteinExistence type="predicted"/>
<dbReference type="InterPro" id="IPR017977">
    <property type="entry name" value="ZP_dom_CS"/>
</dbReference>
<feature type="signal peptide" evidence="6">
    <location>
        <begin position="1"/>
        <end position="19"/>
    </location>
</feature>
<dbReference type="InterPro" id="IPR042235">
    <property type="entry name" value="ZP-C_dom"/>
</dbReference>
<reference evidence="8" key="1">
    <citation type="submission" date="2022-03" db="EMBL/GenBank/DDBJ databases">
        <authorList>
            <person name="Alioto T."/>
            <person name="Alioto T."/>
            <person name="Gomez Garrido J."/>
        </authorList>
    </citation>
    <scope>NUCLEOTIDE SEQUENCE</scope>
</reference>
<keyword evidence="9" id="KW-1185">Reference proteome</keyword>
<dbReference type="EMBL" id="OW240912">
    <property type="protein sequence ID" value="CAH2221577.1"/>
    <property type="molecule type" value="Genomic_DNA"/>
</dbReference>
<dbReference type="Pfam" id="PF00100">
    <property type="entry name" value="Zona_pellucida"/>
    <property type="match status" value="1"/>
</dbReference>
<dbReference type="Gene3D" id="2.60.40.4100">
    <property type="entry name" value="Zona pellucida, ZP-C domain"/>
    <property type="match status" value="1"/>
</dbReference>
<dbReference type="InterPro" id="IPR055355">
    <property type="entry name" value="ZP-C"/>
</dbReference>
<keyword evidence="3 6" id="KW-0732">Signal</keyword>
<protein>
    <recommendedName>
        <fullName evidence="7">ZP domain-containing protein</fullName>
    </recommendedName>
</protein>
<keyword evidence="5" id="KW-0325">Glycoprotein</keyword>
<dbReference type="PANTHER" id="PTHR14002:SF49">
    <property type="entry name" value="PANCREATIC SECRETORY GRANULE MEMBRANE MAJOR GLYCOPROTEIN GP2-LIKE"/>
    <property type="match status" value="1"/>
</dbReference>
<dbReference type="PANTHER" id="PTHR14002">
    <property type="entry name" value="ENDOGLIN/TGF-BETA RECEPTOR TYPE III"/>
    <property type="match status" value="1"/>
</dbReference>
<accession>A0AAD1R0R3</accession>
<evidence type="ECO:0000256" key="1">
    <source>
        <dbReference type="ARBA" id="ARBA00004613"/>
    </source>
</evidence>
<evidence type="ECO:0000256" key="2">
    <source>
        <dbReference type="ARBA" id="ARBA00022525"/>
    </source>
</evidence>
<evidence type="ECO:0000256" key="3">
    <source>
        <dbReference type="ARBA" id="ARBA00022729"/>
    </source>
</evidence>
<evidence type="ECO:0000259" key="7">
    <source>
        <dbReference type="PROSITE" id="PS51034"/>
    </source>
</evidence>
<feature type="domain" description="ZP" evidence="7">
    <location>
        <begin position="158"/>
        <end position="415"/>
    </location>
</feature>
<dbReference type="Gene3D" id="2.60.40.3210">
    <property type="entry name" value="Zona pellucida, ZP-N domain"/>
    <property type="match status" value="1"/>
</dbReference>
<sequence>MIFLCILVLAATLIEKGSAECYVIPSDSDLVVCSDNSCVGRCYSNIGCFCSDQTQKCLPTNSECTPPDNLCCPEGNFWSSVDNCCTSKNCRNKCGSRGQKVESFNFSSFTSSFTATAFCYPSCQASEICENVNNVSTCNCNTTMYAGLNISALVPSVQCDSDIIEVSINKCLVTSLGFDSTSLTLNDASENCSYLYQTTTDNVTVVTLQSRPVTGWCGTVMKTDSSKVYYTNTLHIGILNKPIITTNPVNISFTCSYNLTMQTSLATALHPVLSSVNLTVNGEGSVLTTMAAYWDQAYSVPIQSTDEVLVGSPFYLGLFSESTDGDTFVLRVDDCFGTPDGDNNNVNKVMLVSGGCPANQGVDVAVEENGQSLQARIKINSFAFQSQPLVYITCNVRLCFKNATCTGCNVARSAESETSPLTISVNFLDSFSDSASSTASSWTMLAGSLFIFLSMKFF</sequence>
<evidence type="ECO:0000256" key="4">
    <source>
        <dbReference type="ARBA" id="ARBA00023157"/>
    </source>
</evidence>
<name>A0AAD1R0R3_PELCU</name>
<evidence type="ECO:0000313" key="8">
    <source>
        <dbReference type="EMBL" id="CAH2221577.1"/>
    </source>
</evidence>
<dbReference type="PROSITE" id="PS00682">
    <property type="entry name" value="ZP_1"/>
    <property type="match status" value="1"/>
</dbReference>
<evidence type="ECO:0000256" key="6">
    <source>
        <dbReference type="SAM" id="SignalP"/>
    </source>
</evidence>
<evidence type="ECO:0000256" key="5">
    <source>
        <dbReference type="ARBA" id="ARBA00023180"/>
    </source>
</evidence>
<dbReference type="InterPro" id="IPR001507">
    <property type="entry name" value="ZP_dom"/>
</dbReference>
<dbReference type="AlphaFoldDB" id="A0AAD1R0R3"/>
<keyword evidence="4" id="KW-1015">Disulfide bond</keyword>
<gene>
    <name evidence="8" type="ORF">PECUL_23A002637</name>
</gene>
<dbReference type="SMART" id="SM00241">
    <property type="entry name" value="ZP"/>
    <property type="match status" value="1"/>
</dbReference>
<evidence type="ECO:0000313" key="9">
    <source>
        <dbReference type="Proteomes" id="UP001295444"/>
    </source>
</evidence>
<feature type="chain" id="PRO_5042015754" description="ZP domain-containing protein" evidence="6">
    <location>
        <begin position="20"/>
        <end position="458"/>
    </location>
</feature>
<comment type="subcellular location">
    <subcellularLocation>
        <location evidence="1">Secreted</location>
    </subcellularLocation>
</comment>
<dbReference type="GO" id="GO:0005576">
    <property type="term" value="C:extracellular region"/>
    <property type="evidence" value="ECO:0007669"/>
    <property type="project" value="UniProtKB-SubCell"/>
</dbReference>
<organism evidence="8 9">
    <name type="scientific">Pelobates cultripes</name>
    <name type="common">Western spadefoot toad</name>
    <dbReference type="NCBI Taxonomy" id="61616"/>
    <lineage>
        <taxon>Eukaryota</taxon>
        <taxon>Metazoa</taxon>
        <taxon>Chordata</taxon>
        <taxon>Craniata</taxon>
        <taxon>Vertebrata</taxon>
        <taxon>Euteleostomi</taxon>
        <taxon>Amphibia</taxon>
        <taxon>Batrachia</taxon>
        <taxon>Anura</taxon>
        <taxon>Pelobatoidea</taxon>
        <taxon>Pelobatidae</taxon>
        <taxon>Pelobates</taxon>
    </lineage>
</organism>
<dbReference type="Proteomes" id="UP001295444">
    <property type="component" value="Chromosome 01"/>
</dbReference>